<sequence>MLRRTSRTAVAVTATAVLVCSVPPLAVAPCAGWPLRLVVVGVGYPAVRRRFPDRTLGRPGSGRRADCALRHCSPAAGGRRRREKEKKEREEERWRAVMWAQGVIQTR</sequence>
<dbReference type="PaxDb" id="65489-OBART07G15750.1"/>
<evidence type="ECO:0000313" key="3">
    <source>
        <dbReference type="Proteomes" id="UP000026960"/>
    </source>
</evidence>
<keyword evidence="3" id="KW-1185">Reference proteome</keyword>
<dbReference type="Proteomes" id="UP000026960">
    <property type="component" value="Chromosome 7"/>
</dbReference>
<evidence type="ECO:0000256" key="1">
    <source>
        <dbReference type="SAM" id="SignalP"/>
    </source>
</evidence>
<dbReference type="EnsemblPlants" id="OBART07G15750.1">
    <property type="protein sequence ID" value="OBART07G15750.1"/>
    <property type="gene ID" value="OBART07G15750"/>
</dbReference>
<keyword evidence="1" id="KW-0732">Signal</keyword>
<evidence type="ECO:0008006" key="4">
    <source>
        <dbReference type="Google" id="ProtNLM"/>
    </source>
</evidence>
<reference evidence="2" key="2">
    <citation type="submission" date="2015-03" db="UniProtKB">
        <authorList>
            <consortium name="EnsemblPlants"/>
        </authorList>
    </citation>
    <scope>IDENTIFICATION</scope>
</reference>
<reference evidence="2" key="1">
    <citation type="journal article" date="2009" name="Rice">
        <title>De Novo Next Generation Sequencing of Plant Genomes.</title>
        <authorList>
            <person name="Rounsley S."/>
            <person name="Marri P.R."/>
            <person name="Yu Y."/>
            <person name="He R."/>
            <person name="Sisneros N."/>
            <person name="Goicoechea J.L."/>
            <person name="Lee S.J."/>
            <person name="Angelova A."/>
            <person name="Kudrna D."/>
            <person name="Luo M."/>
            <person name="Affourtit J."/>
            <person name="Desany B."/>
            <person name="Knight J."/>
            <person name="Niazi F."/>
            <person name="Egholm M."/>
            <person name="Wing R.A."/>
        </authorList>
    </citation>
    <scope>NUCLEOTIDE SEQUENCE [LARGE SCALE GENOMIC DNA]</scope>
    <source>
        <strain evidence="2">cv. IRGC 105608</strain>
    </source>
</reference>
<dbReference type="AlphaFoldDB" id="A0A0D3GRG2"/>
<dbReference type="HOGENOM" id="CLU_2213963_0_0_1"/>
<feature type="chain" id="PRO_5002263146" description="Secreted protein" evidence="1">
    <location>
        <begin position="33"/>
        <end position="107"/>
    </location>
</feature>
<proteinExistence type="predicted"/>
<organism evidence="2">
    <name type="scientific">Oryza barthii</name>
    <dbReference type="NCBI Taxonomy" id="65489"/>
    <lineage>
        <taxon>Eukaryota</taxon>
        <taxon>Viridiplantae</taxon>
        <taxon>Streptophyta</taxon>
        <taxon>Embryophyta</taxon>
        <taxon>Tracheophyta</taxon>
        <taxon>Spermatophyta</taxon>
        <taxon>Magnoliopsida</taxon>
        <taxon>Liliopsida</taxon>
        <taxon>Poales</taxon>
        <taxon>Poaceae</taxon>
        <taxon>BOP clade</taxon>
        <taxon>Oryzoideae</taxon>
        <taxon>Oryzeae</taxon>
        <taxon>Oryzinae</taxon>
        <taxon>Oryza</taxon>
    </lineage>
</organism>
<accession>A0A0D3GRG2</accession>
<dbReference type="Gramene" id="OBART07G15750.1">
    <property type="protein sequence ID" value="OBART07G15750.1"/>
    <property type="gene ID" value="OBART07G15750"/>
</dbReference>
<name>A0A0D3GRG2_9ORYZ</name>
<protein>
    <recommendedName>
        <fullName evidence="4">Secreted protein</fullName>
    </recommendedName>
</protein>
<feature type="signal peptide" evidence="1">
    <location>
        <begin position="1"/>
        <end position="32"/>
    </location>
</feature>
<evidence type="ECO:0000313" key="2">
    <source>
        <dbReference type="EnsemblPlants" id="OBART07G15750.1"/>
    </source>
</evidence>